<proteinExistence type="predicted"/>
<comment type="caution">
    <text evidence="1">The sequence shown here is derived from an EMBL/GenBank/DDBJ whole genome shotgun (WGS) entry which is preliminary data.</text>
</comment>
<keyword evidence="2" id="KW-1185">Reference proteome</keyword>
<gene>
    <name evidence="1" type="ORF">JKP88DRAFT_275926</name>
</gene>
<dbReference type="AlphaFoldDB" id="A0A835Z5G0"/>
<dbReference type="EMBL" id="JAFCMP010000079">
    <property type="protein sequence ID" value="KAG5187967.1"/>
    <property type="molecule type" value="Genomic_DNA"/>
</dbReference>
<sequence length="537" mass="54235">MLSALLADQREYGGAAKATERHVQQKQQKWLAGNGGGGFNGVTSPATNTSQERLLSSKTTAALRGVLDQASGFTLEFWLRHRAPVGTADTPILNIGTVTGTGSTCGGTTSDLEVYRTGSKYAVAVSTGSLQCVVASGGAITDDAGPVHVVLTFGFYTTAQVMNVTLHINGGTPNGGTSQALLSIKYPATKKADGTYAPAFSTAWKSANYLHLMSSHRTAASGIAAFVPWTGDLYLAALYARALTAEEITANFKALWPNNAPSVADVAFTVNEDGEAGDHYDTPEYYLSAVPFADLAVLTLPAYDFEADAAANNVTAVYNASNPVIAYYVAAAPLAGTLYDSAGAAIVASLSTPPAALPSGAVRYRPAANESSAGGAAYAAFTFYAVDGAGARSAGTATATLYVRAKNDPPAAAAAAFSVPASSAAAADTVFCVNGTDPDAGDAVTHAVLRSAPARGRLFAVEAAGGGGAQQATAMELAVNASFGSAQLCAAYLYTGAAVGAGATAEDGFAFAVVDRDGAASAAQRAAVTVYGDAATV</sequence>
<reference evidence="1" key="1">
    <citation type="submission" date="2021-02" db="EMBL/GenBank/DDBJ databases">
        <title>First Annotated Genome of the Yellow-green Alga Tribonema minus.</title>
        <authorList>
            <person name="Mahan K.M."/>
        </authorList>
    </citation>
    <scope>NUCLEOTIDE SEQUENCE</scope>
    <source>
        <strain evidence="1">UTEX B ZZ1240</strain>
    </source>
</reference>
<name>A0A835Z5G0_9STRA</name>
<organism evidence="1 2">
    <name type="scientific">Tribonema minus</name>
    <dbReference type="NCBI Taxonomy" id="303371"/>
    <lineage>
        <taxon>Eukaryota</taxon>
        <taxon>Sar</taxon>
        <taxon>Stramenopiles</taxon>
        <taxon>Ochrophyta</taxon>
        <taxon>PX clade</taxon>
        <taxon>Xanthophyceae</taxon>
        <taxon>Tribonematales</taxon>
        <taxon>Tribonemataceae</taxon>
        <taxon>Tribonema</taxon>
    </lineage>
</organism>
<accession>A0A835Z5G0</accession>
<evidence type="ECO:0000313" key="2">
    <source>
        <dbReference type="Proteomes" id="UP000664859"/>
    </source>
</evidence>
<protein>
    <submittedName>
        <fullName evidence="1">Uncharacterized protein</fullName>
    </submittedName>
</protein>
<dbReference type="SUPFAM" id="SSF49899">
    <property type="entry name" value="Concanavalin A-like lectins/glucanases"/>
    <property type="match status" value="1"/>
</dbReference>
<dbReference type="InterPro" id="IPR013320">
    <property type="entry name" value="ConA-like_dom_sf"/>
</dbReference>
<evidence type="ECO:0000313" key="1">
    <source>
        <dbReference type="EMBL" id="KAG5187967.1"/>
    </source>
</evidence>
<dbReference type="Proteomes" id="UP000664859">
    <property type="component" value="Unassembled WGS sequence"/>
</dbReference>
<dbReference type="Gene3D" id="2.60.120.200">
    <property type="match status" value="1"/>
</dbReference>